<gene>
    <name evidence="1" type="ORF">NUW54_g7396</name>
</gene>
<dbReference type="Proteomes" id="UP001144978">
    <property type="component" value="Unassembled WGS sequence"/>
</dbReference>
<protein>
    <submittedName>
        <fullName evidence="1">Uncharacterized protein</fullName>
    </submittedName>
</protein>
<keyword evidence="2" id="KW-1185">Reference proteome</keyword>
<sequence length="90" mass="9712">MMVPYLQIIALTFLATARHRLPNITTMRHPEASPKGNTPPSALASCAISARMWAAFAPQWNPENTMSTALPPLLFPNGAQLGPNPAFADQ</sequence>
<organism evidence="1 2">
    <name type="scientific">Trametes sanguinea</name>
    <dbReference type="NCBI Taxonomy" id="158606"/>
    <lineage>
        <taxon>Eukaryota</taxon>
        <taxon>Fungi</taxon>
        <taxon>Dikarya</taxon>
        <taxon>Basidiomycota</taxon>
        <taxon>Agaricomycotina</taxon>
        <taxon>Agaricomycetes</taxon>
        <taxon>Polyporales</taxon>
        <taxon>Polyporaceae</taxon>
        <taxon>Trametes</taxon>
    </lineage>
</organism>
<evidence type="ECO:0000313" key="1">
    <source>
        <dbReference type="EMBL" id="KAJ2995395.1"/>
    </source>
</evidence>
<proteinExistence type="predicted"/>
<accession>A0ACC1PKW1</accession>
<dbReference type="EMBL" id="JANSHE010002114">
    <property type="protein sequence ID" value="KAJ2995395.1"/>
    <property type="molecule type" value="Genomic_DNA"/>
</dbReference>
<reference evidence="1" key="1">
    <citation type="submission" date="2022-08" db="EMBL/GenBank/DDBJ databases">
        <title>Genome Sequence of Pycnoporus sanguineus.</title>
        <authorList>
            <person name="Buettner E."/>
        </authorList>
    </citation>
    <scope>NUCLEOTIDE SEQUENCE</scope>
    <source>
        <strain evidence="1">CG-C14</strain>
    </source>
</reference>
<name>A0ACC1PKW1_9APHY</name>
<comment type="caution">
    <text evidence="1">The sequence shown here is derived from an EMBL/GenBank/DDBJ whole genome shotgun (WGS) entry which is preliminary data.</text>
</comment>
<evidence type="ECO:0000313" key="2">
    <source>
        <dbReference type="Proteomes" id="UP001144978"/>
    </source>
</evidence>